<dbReference type="EMBL" id="NMUH01000180">
    <property type="protein sequence ID" value="MQL73832.1"/>
    <property type="molecule type" value="Genomic_DNA"/>
</dbReference>
<organism evidence="4 5">
    <name type="scientific">Colocasia esculenta</name>
    <name type="common">Wild taro</name>
    <name type="synonym">Arum esculentum</name>
    <dbReference type="NCBI Taxonomy" id="4460"/>
    <lineage>
        <taxon>Eukaryota</taxon>
        <taxon>Viridiplantae</taxon>
        <taxon>Streptophyta</taxon>
        <taxon>Embryophyta</taxon>
        <taxon>Tracheophyta</taxon>
        <taxon>Spermatophyta</taxon>
        <taxon>Magnoliopsida</taxon>
        <taxon>Liliopsida</taxon>
        <taxon>Araceae</taxon>
        <taxon>Aroideae</taxon>
        <taxon>Colocasieae</taxon>
        <taxon>Colocasia</taxon>
    </lineage>
</organism>
<feature type="chain" id="PRO_5032282664" description="Prolamin-like domain-containing protein" evidence="2">
    <location>
        <begin position="22"/>
        <end position="135"/>
    </location>
</feature>
<evidence type="ECO:0000256" key="1">
    <source>
        <dbReference type="ARBA" id="ARBA00022729"/>
    </source>
</evidence>
<evidence type="ECO:0000313" key="4">
    <source>
        <dbReference type="EMBL" id="MQL73832.1"/>
    </source>
</evidence>
<protein>
    <recommendedName>
        <fullName evidence="3">Prolamin-like domain-containing protein</fullName>
    </recommendedName>
</protein>
<dbReference type="PANTHER" id="PTHR31181">
    <property type="entry name" value="EGG CELL-SECRETED PROTEIN 1.4"/>
    <property type="match status" value="1"/>
</dbReference>
<keyword evidence="1 2" id="KW-0732">Signal</keyword>
<dbReference type="Pfam" id="PF05617">
    <property type="entry name" value="Prolamin_like"/>
    <property type="match status" value="1"/>
</dbReference>
<dbReference type="GO" id="GO:0080155">
    <property type="term" value="P:regulation of double fertilization forming a zygote and endosperm"/>
    <property type="evidence" value="ECO:0007669"/>
    <property type="project" value="TreeGrafter"/>
</dbReference>
<feature type="domain" description="Prolamin-like" evidence="3">
    <location>
        <begin position="64"/>
        <end position="115"/>
    </location>
</feature>
<dbReference type="GO" id="GO:0031982">
    <property type="term" value="C:vesicle"/>
    <property type="evidence" value="ECO:0007669"/>
    <property type="project" value="TreeGrafter"/>
</dbReference>
<feature type="signal peptide" evidence="2">
    <location>
        <begin position="1"/>
        <end position="21"/>
    </location>
</feature>
<dbReference type="PANTHER" id="PTHR31181:SF51">
    <property type="entry name" value="EGG CELL-SECRETED PROTEIN 1.4"/>
    <property type="match status" value="1"/>
</dbReference>
<proteinExistence type="predicted"/>
<dbReference type="GO" id="GO:0005576">
    <property type="term" value="C:extracellular region"/>
    <property type="evidence" value="ECO:0007669"/>
    <property type="project" value="TreeGrafter"/>
</dbReference>
<name>A0A843TN12_COLES</name>
<evidence type="ECO:0000259" key="3">
    <source>
        <dbReference type="Pfam" id="PF05617"/>
    </source>
</evidence>
<keyword evidence="5" id="KW-1185">Reference proteome</keyword>
<dbReference type="GO" id="GO:0009567">
    <property type="term" value="P:double fertilization forming a zygote and endosperm"/>
    <property type="evidence" value="ECO:0007669"/>
    <property type="project" value="TreeGrafter"/>
</dbReference>
<gene>
    <name evidence="4" type="ORF">Taro_006167</name>
</gene>
<reference evidence="4" key="1">
    <citation type="submission" date="2017-07" db="EMBL/GenBank/DDBJ databases">
        <title>Taro Niue Genome Assembly and Annotation.</title>
        <authorList>
            <person name="Atibalentja N."/>
            <person name="Keating K."/>
            <person name="Fields C.J."/>
        </authorList>
    </citation>
    <scope>NUCLEOTIDE SEQUENCE</scope>
    <source>
        <strain evidence="4">Niue_2</strain>
        <tissue evidence="4">Leaf</tissue>
    </source>
</reference>
<evidence type="ECO:0000313" key="5">
    <source>
        <dbReference type="Proteomes" id="UP000652761"/>
    </source>
</evidence>
<dbReference type="InterPro" id="IPR008502">
    <property type="entry name" value="Prolamin-like"/>
</dbReference>
<sequence length="135" mass="14148">MRNSGGRRLPIFLLLLACASATTCSARVAAPPPPEPVVHPHGVAVPTDLLDFYRPIFADAKIQECWRSLLGTESCITSIFQSVLGGRLQLSAACCEAVRGLGDHCLPKMFSLPAPFGNLIPAVISGVCAAPAPPV</sequence>
<evidence type="ECO:0000256" key="2">
    <source>
        <dbReference type="SAM" id="SignalP"/>
    </source>
</evidence>
<dbReference type="OrthoDB" id="1887119at2759"/>
<dbReference type="Proteomes" id="UP000652761">
    <property type="component" value="Unassembled WGS sequence"/>
</dbReference>
<accession>A0A843TN12</accession>
<comment type="caution">
    <text evidence="4">The sequence shown here is derived from an EMBL/GenBank/DDBJ whole genome shotgun (WGS) entry which is preliminary data.</text>
</comment>
<dbReference type="GO" id="GO:2000008">
    <property type="term" value="P:regulation of protein localization to cell surface"/>
    <property type="evidence" value="ECO:0007669"/>
    <property type="project" value="TreeGrafter"/>
</dbReference>
<dbReference type="AlphaFoldDB" id="A0A843TN12"/>